<dbReference type="Pfam" id="PF12796">
    <property type="entry name" value="Ank_2"/>
    <property type="match status" value="3"/>
</dbReference>
<comment type="caution">
    <text evidence="4">The sequence shown here is derived from an EMBL/GenBank/DDBJ whole genome shotgun (WGS) entry which is preliminary data.</text>
</comment>
<accession>A0A8H4X735</accession>
<dbReference type="InterPro" id="IPR036770">
    <property type="entry name" value="Ankyrin_rpt-contain_sf"/>
</dbReference>
<feature type="repeat" description="ANK" evidence="3">
    <location>
        <begin position="19"/>
        <end position="42"/>
    </location>
</feature>
<dbReference type="SMART" id="SM00248">
    <property type="entry name" value="ANK"/>
    <property type="match status" value="10"/>
</dbReference>
<dbReference type="Gene3D" id="1.25.40.20">
    <property type="entry name" value="Ankyrin repeat-containing domain"/>
    <property type="match status" value="3"/>
</dbReference>
<dbReference type="PROSITE" id="PS50297">
    <property type="entry name" value="ANK_REP_REGION"/>
    <property type="match status" value="3"/>
</dbReference>
<evidence type="ECO:0000256" key="3">
    <source>
        <dbReference type="PROSITE-ProRule" id="PRU00023"/>
    </source>
</evidence>
<organism evidence="4 5">
    <name type="scientific">Fusarium sarcochroum</name>
    <dbReference type="NCBI Taxonomy" id="1208366"/>
    <lineage>
        <taxon>Eukaryota</taxon>
        <taxon>Fungi</taxon>
        <taxon>Dikarya</taxon>
        <taxon>Ascomycota</taxon>
        <taxon>Pezizomycotina</taxon>
        <taxon>Sordariomycetes</taxon>
        <taxon>Hypocreomycetidae</taxon>
        <taxon>Hypocreales</taxon>
        <taxon>Nectriaceae</taxon>
        <taxon>Fusarium</taxon>
        <taxon>Fusarium lateritium species complex</taxon>
    </lineage>
</organism>
<dbReference type="Proteomes" id="UP000622797">
    <property type="component" value="Unassembled WGS sequence"/>
</dbReference>
<dbReference type="AlphaFoldDB" id="A0A8H4X735"/>
<dbReference type="OrthoDB" id="341259at2759"/>
<feature type="repeat" description="ANK" evidence="3">
    <location>
        <begin position="146"/>
        <end position="169"/>
    </location>
</feature>
<gene>
    <name evidence="4" type="ORF">FSARC_7720</name>
</gene>
<evidence type="ECO:0000256" key="1">
    <source>
        <dbReference type="ARBA" id="ARBA00022737"/>
    </source>
</evidence>
<dbReference type="InterPro" id="IPR050745">
    <property type="entry name" value="Multifunctional_regulatory"/>
</dbReference>
<feature type="repeat" description="ANK" evidence="3">
    <location>
        <begin position="53"/>
        <end position="75"/>
    </location>
</feature>
<dbReference type="PRINTS" id="PR01415">
    <property type="entry name" value="ANKYRIN"/>
</dbReference>
<keyword evidence="2 3" id="KW-0040">ANK repeat</keyword>
<dbReference type="PANTHER" id="PTHR24189">
    <property type="entry name" value="MYOTROPHIN"/>
    <property type="match status" value="1"/>
</dbReference>
<dbReference type="InterPro" id="IPR002110">
    <property type="entry name" value="Ankyrin_rpt"/>
</dbReference>
<keyword evidence="5" id="KW-1185">Reference proteome</keyword>
<feature type="repeat" description="ANK" evidence="3">
    <location>
        <begin position="180"/>
        <end position="216"/>
    </location>
</feature>
<reference evidence="4" key="2">
    <citation type="submission" date="2020-05" db="EMBL/GenBank/DDBJ databases">
        <authorList>
            <person name="Kim H.-S."/>
            <person name="Proctor R.H."/>
            <person name="Brown D.W."/>
        </authorList>
    </citation>
    <scope>NUCLEOTIDE SEQUENCE</scope>
    <source>
        <strain evidence="4">NRRL 20472</strain>
    </source>
</reference>
<dbReference type="PROSITE" id="PS50088">
    <property type="entry name" value="ANK_REPEAT"/>
    <property type="match status" value="4"/>
</dbReference>
<name>A0A8H4X735_9HYPO</name>
<proteinExistence type="predicted"/>
<evidence type="ECO:0000313" key="5">
    <source>
        <dbReference type="Proteomes" id="UP000622797"/>
    </source>
</evidence>
<protein>
    <recommendedName>
        <fullName evidence="6">Ankyrin</fullName>
    </recommendedName>
</protein>
<dbReference type="Pfam" id="PF00023">
    <property type="entry name" value="Ank"/>
    <property type="match status" value="1"/>
</dbReference>
<dbReference type="SUPFAM" id="SSF48403">
    <property type="entry name" value="Ankyrin repeat"/>
    <property type="match status" value="1"/>
</dbReference>
<sequence length="520" mass="57557">MAKLLLQRPDVDASVTDNSGYTPLHAAADQRSLPLVKLFLQRPEVDAGKPSDVKLTPLHIAAGHGKPNIVKLLLEQPGVNAVSPDNTGMTPLHWAVRSRDLMIRPWENRMPNGAIVEPTGFREESLELIKLLLAQPNVNAGVHSQMGLTPLHQACLIGDVKVARLLLKRHDVDANARASHGQTPLHIAASNWRPSALMLMGLLLAQPGVEITDVDNDGRTVLHYICGNRQKAYSVETLIETVLREGVPIDKVSASGLTAFHQALCCGEFWTAQYLLSIGANPMVSTRFKYNNSLLHICLKNMAAPPNSEIETELIEQFISEGIEIDTYTDSPPYNPSGNGPESKIDDVVGIRSMYPLMESDCTPLLFAATDRDALESMEILLEAGADPNAHVIIRDIEVLDPNKSNHQAFLSGVIRHAWDPEEPGDNDMMELKESFQMLLKYGSRLDFDGPRESPLEDACKAAEEGRFALLQLLLEHSRANNVSKSHVEKVISDYEKKPQHSRIVNLLKKFLRRVFRSSK</sequence>
<reference evidence="4" key="1">
    <citation type="journal article" date="2020" name="BMC Genomics">
        <title>Correction to: Identification and distribution of gene clusters required for synthesis of sphingolipid metabolism inhibitors in diverse species of the filamentous fungus Fusarium.</title>
        <authorList>
            <person name="Kim H.S."/>
            <person name="Lohmar J.M."/>
            <person name="Busman M."/>
            <person name="Brown D.W."/>
            <person name="Naumann T.A."/>
            <person name="Divon H.H."/>
            <person name="Lysoe E."/>
            <person name="Uhlig S."/>
            <person name="Proctor R.H."/>
        </authorList>
    </citation>
    <scope>NUCLEOTIDE SEQUENCE</scope>
    <source>
        <strain evidence="4">NRRL 20472</strain>
    </source>
</reference>
<evidence type="ECO:0008006" key="6">
    <source>
        <dbReference type="Google" id="ProtNLM"/>
    </source>
</evidence>
<evidence type="ECO:0000256" key="2">
    <source>
        <dbReference type="ARBA" id="ARBA00023043"/>
    </source>
</evidence>
<evidence type="ECO:0000313" key="4">
    <source>
        <dbReference type="EMBL" id="KAF4964353.1"/>
    </source>
</evidence>
<dbReference type="EMBL" id="JABEXW010000416">
    <property type="protein sequence ID" value="KAF4964353.1"/>
    <property type="molecule type" value="Genomic_DNA"/>
</dbReference>
<keyword evidence="1" id="KW-0677">Repeat</keyword>